<reference evidence="9" key="1">
    <citation type="submission" date="2016-10" db="EMBL/GenBank/DDBJ databases">
        <authorList>
            <person name="de Groot N.N."/>
        </authorList>
    </citation>
    <scope>NUCLEOTIDE SEQUENCE</scope>
</reference>
<dbReference type="InterPro" id="IPR052175">
    <property type="entry name" value="ComplexI-like_HydComp"/>
</dbReference>
<proteinExistence type="predicted"/>
<evidence type="ECO:0000259" key="8">
    <source>
        <dbReference type="Pfam" id="PF00361"/>
    </source>
</evidence>
<dbReference type="EC" id="1.6.5.3" evidence="9"/>
<evidence type="ECO:0000313" key="9">
    <source>
        <dbReference type="EMBL" id="SFZ98245.1"/>
    </source>
</evidence>
<protein>
    <submittedName>
        <fullName evidence="9">NADH-ubiquinone oxidoreductase chain M</fullName>
        <ecNumber evidence="9">1.6.5.3</ecNumber>
    </submittedName>
</protein>
<feature type="transmembrane region" description="Helical" evidence="7">
    <location>
        <begin position="464"/>
        <end position="485"/>
    </location>
</feature>
<dbReference type="Pfam" id="PF00361">
    <property type="entry name" value="Proton_antipo_M"/>
    <property type="match status" value="1"/>
</dbReference>
<keyword evidence="3 7" id="KW-0812">Transmembrane</keyword>
<evidence type="ECO:0000256" key="5">
    <source>
        <dbReference type="ARBA" id="ARBA00023002"/>
    </source>
</evidence>
<accession>A0A1W1EDW4</accession>
<dbReference type="PANTHER" id="PTHR42682:SF4">
    <property type="entry name" value="NADH-UBIQUINONE_PLASTOQUINONE"/>
    <property type="match status" value="1"/>
</dbReference>
<evidence type="ECO:0000256" key="2">
    <source>
        <dbReference type="ARBA" id="ARBA00022475"/>
    </source>
</evidence>
<sequence length="584" mass="64849">MKMIKFIFPLVLLLFVVNMFGSDANYVLDLATVGLPGISVALKVTALANFFALLVAISLLLVSFIANKYTLSKTYYFLLYLLSASLLLIVYAHDYLLFFVGWEIMSIATYLLLAYTLTHKALVKYVVFAIASAMALLAAIMILYSANGSFLYADAHASYMALSQTMSFVFVTLMLFAFFVKIGVIGFHFWLVDSYSQSSNFFTPFLAAVVSKMAIYALIILMVDVVNIATVPNKWLAYTLAIMGLLSSIIATFKAIKEDEVKRLLAYSSIAQLGYIVTVLSFADGMSGALYHSLIHTMVKLLLFINIAGIVYVTNKSKFSELGGLLYRMPQSFVLLLIGIITLAGMPPLAGFASKYLIYNTLLENGNLLVLSTMMFSSAAAFLYIYKLIYGIYLGHTTSKKLEFAKEVPVSFLIPQYLLAIVTIVLGAYPGLVMPYINKILTELHLTVLPHTSAAVLVTKNGSYNGFVVIAAFVVIFILVLGLLLRLKNNKVREAQDRFDIAYCGEVPNEGTHLHYGYSMGRELGRVGFISTIWKNSSSVFYDFISKQLFSFADVFRKIYSGNLSVNFNIAAILVLILLWWSMK</sequence>
<dbReference type="GO" id="GO:0005886">
    <property type="term" value="C:plasma membrane"/>
    <property type="evidence" value="ECO:0007669"/>
    <property type="project" value="UniProtKB-SubCell"/>
</dbReference>
<feature type="transmembrane region" description="Helical" evidence="7">
    <location>
        <begin position="74"/>
        <end position="93"/>
    </location>
</feature>
<dbReference type="EMBL" id="FPKX01000043">
    <property type="protein sequence ID" value="SFZ98245.1"/>
    <property type="molecule type" value="Genomic_DNA"/>
</dbReference>
<keyword evidence="4 7" id="KW-1133">Transmembrane helix</keyword>
<feature type="transmembrane region" description="Helical" evidence="7">
    <location>
        <begin position="265"/>
        <end position="283"/>
    </location>
</feature>
<dbReference type="GO" id="GO:0008137">
    <property type="term" value="F:NADH dehydrogenase (ubiquinone) activity"/>
    <property type="evidence" value="ECO:0007669"/>
    <property type="project" value="InterPro"/>
</dbReference>
<evidence type="ECO:0000256" key="1">
    <source>
        <dbReference type="ARBA" id="ARBA00004651"/>
    </source>
</evidence>
<feature type="transmembrane region" description="Helical" evidence="7">
    <location>
        <begin position="333"/>
        <end position="354"/>
    </location>
</feature>
<dbReference type="PANTHER" id="PTHR42682">
    <property type="entry name" value="HYDROGENASE-4 COMPONENT F"/>
    <property type="match status" value="1"/>
</dbReference>
<feature type="transmembrane region" description="Helical" evidence="7">
    <location>
        <begin position="166"/>
        <end position="189"/>
    </location>
</feature>
<feature type="transmembrane region" description="Helical" evidence="7">
    <location>
        <begin position="417"/>
        <end position="437"/>
    </location>
</feature>
<dbReference type="AlphaFoldDB" id="A0A1W1EDW4"/>
<name>A0A1W1EDW4_9ZZZZ</name>
<evidence type="ECO:0000256" key="6">
    <source>
        <dbReference type="ARBA" id="ARBA00023136"/>
    </source>
</evidence>
<feature type="transmembrane region" description="Helical" evidence="7">
    <location>
        <begin position="235"/>
        <end position="253"/>
    </location>
</feature>
<feature type="transmembrane region" description="Helical" evidence="7">
    <location>
        <begin position="99"/>
        <end position="118"/>
    </location>
</feature>
<organism evidence="9">
    <name type="scientific">hydrothermal vent metagenome</name>
    <dbReference type="NCBI Taxonomy" id="652676"/>
    <lineage>
        <taxon>unclassified sequences</taxon>
        <taxon>metagenomes</taxon>
        <taxon>ecological metagenomes</taxon>
    </lineage>
</organism>
<dbReference type="GO" id="GO:0042773">
    <property type="term" value="P:ATP synthesis coupled electron transport"/>
    <property type="evidence" value="ECO:0007669"/>
    <property type="project" value="InterPro"/>
</dbReference>
<dbReference type="GO" id="GO:0016491">
    <property type="term" value="F:oxidoreductase activity"/>
    <property type="evidence" value="ECO:0007669"/>
    <property type="project" value="UniProtKB-KW"/>
</dbReference>
<feature type="transmembrane region" description="Helical" evidence="7">
    <location>
        <begin position="40"/>
        <end position="62"/>
    </location>
</feature>
<dbReference type="InterPro" id="IPR001750">
    <property type="entry name" value="ND/Mrp_TM"/>
</dbReference>
<feature type="transmembrane region" description="Helical" evidence="7">
    <location>
        <begin position="289"/>
        <end position="313"/>
    </location>
</feature>
<dbReference type="PRINTS" id="PR01437">
    <property type="entry name" value="NUOXDRDTASE4"/>
</dbReference>
<evidence type="ECO:0000256" key="3">
    <source>
        <dbReference type="ARBA" id="ARBA00022692"/>
    </source>
</evidence>
<keyword evidence="6 7" id="KW-0472">Membrane</keyword>
<keyword evidence="9" id="KW-0830">Ubiquinone</keyword>
<comment type="subcellular location">
    <subcellularLocation>
        <location evidence="1">Cell membrane</location>
        <topology evidence="1">Multi-pass membrane protein</topology>
    </subcellularLocation>
</comment>
<keyword evidence="5 9" id="KW-0560">Oxidoreductase</keyword>
<feature type="transmembrane region" description="Helical" evidence="7">
    <location>
        <begin position="201"/>
        <end position="223"/>
    </location>
</feature>
<evidence type="ECO:0000256" key="7">
    <source>
        <dbReference type="SAM" id="Phobius"/>
    </source>
</evidence>
<feature type="transmembrane region" description="Helical" evidence="7">
    <location>
        <begin position="566"/>
        <end position="583"/>
    </location>
</feature>
<feature type="domain" description="NADH:quinone oxidoreductase/Mrp antiporter transmembrane" evidence="8">
    <location>
        <begin position="92"/>
        <end position="378"/>
    </location>
</feature>
<feature type="transmembrane region" description="Helical" evidence="7">
    <location>
        <begin position="374"/>
        <end position="396"/>
    </location>
</feature>
<dbReference type="InterPro" id="IPR003918">
    <property type="entry name" value="NADH_UbQ_OxRdtase"/>
</dbReference>
<gene>
    <name evidence="9" type="ORF">MNB_SV-5-841</name>
</gene>
<feature type="transmembrane region" description="Helical" evidence="7">
    <location>
        <begin position="125"/>
        <end position="146"/>
    </location>
</feature>
<evidence type="ECO:0000256" key="4">
    <source>
        <dbReference type="ARBA" id="ARBA00022989"/>
    </source>
</evidence>
<keyword evidence="2" id="KW-1003">Cell membrane</keyword>